<evidence type="ECO:0000313" key="3">
    <source>
        <dbReference type="Proteomes" id="UP000017836"/>
    </source>
</evidence>
<reference evidence="3" key="1">
    <citation type="journal article" date="2013" name="Science">
        <title>The Amborella genome and the evolution of flowering plants.</title>
        <authorList>
            <consortium name="Amborella Genome Project"/>
        </authorList>
    </citation>
    <scope>NUCLEOTIDE SEQUENCE [LARGE SCALE GENOMIC DNA]</scope>
</reference>
<feature type="region of interest" description="Disordered" evidence="1">
    <location>
        <begin position="59"/>
        <end position="96"/>
    </location>
</feature>
<feature type="compositionally biased region" description="Acidic residues" evidence="1">
    <location>
        <begin position="78"/>
        <end position="90"/>
    </location>
</feature>
<evidence type="ECO:0000313" key="2">
    <source>
        <dbReference type="EMBL" id="ERN10684.1"/>
    </source>
</evidence>
<dbReference type="EMBL" id="KI392812">
    <property type="protein sequence ID" value="ERN10684.1"/>
    <property type="molecule type" value="Genomic_DNA"/>
</dbReference>
<organism evidence="2 3">
    <name type="scientific">Amborella trichopoda</name>
    <dbReference type="NCBI Taxonomy" id="13333"/>
    <lineage>
        <taxon>Eukaryota</taxon>
        <taxon>Viridiplantae</taxon>
        <taxon>Streptophyta</taxon>
        <taxon>Embryophyta</taxon>
        <taxon>Tracheophyta</taxon>
        <taxon>Spermatophyta</taxon>
        <taxon>Magnoliopsida</taxon>
        <taxon>Amborellales</taxon>
        <taxon>Amborellaceae</taxon>
        <taxon>Amborella</taxon>
    </lineage>
</organism>
<dbReference type="HOGENOM" id="CLU_154104_0_0_1"/>
<sequence length="133" mass="15271">MKQIHTKKRNKLEQKRLNDLVFVQYNQKLKEHHLDWFQIEDPILVKELDPTSEWLVKPNVGYEHEGEGSDLGKGKGEGEEEGADKDEDDDHGGRGGCKLTEDKIQVDFMPDVDLVLLVMMKLKLIIEFIISVG</sequence>
<evidence type="ECO:0000256" key="1">
    <source>
        <dbReference type="SAM" id="MobiDB-lite"/>
    </source>
</evidence>
<proteinExistence type="predicted"/>
<gene>
    <name evidence="2" type="ORF">AMTR_s00028p00241530</name>
</gene>
<dbReference type="Gramene" id="ERN10684">
    <property type="protein sequence ID" value="ERN10684"/>
    <property type="gene ID" value="AMTR_s00028p00241530"/>
</dbReference>
<keyword evidence="3" id="KW-1185">Reference proteome</keyword>
<accession>W1PS95</accession>
<name>W1PS95_AMBTC</name>
<feature type="compositionally biased region" description="Basic and acidic residues" evidence="1">
    <location>
        <begin position="62"/>
        <end position="77"/>
    </location>
</feature>
<dbReference type="AlphaFoldDB" id="W1PS95"/>
<protein>
    <submittedName>
        <fullName evidence="2">Uncharacterized protein</fullName>
    </submittedName>
</protein>
<dbReference type="Proteomes" id="UP000017836">
    <property type="component" value="Unassembled WGS sequence"/>
</dbReference>